<reference evidence="2" key="1">
    <citation type="submission" date="2008-02" db="EMBL/GenBank/DDBJ databases">
        <title>Mutations in PKP2 gene involved in ARVC.</title>
        <authorList>
            <person name="Rampazzo A."/>
        </authorList>
    </citation>
    <scope>NUCLEOTIDE SEQUENCE</scope>
</reference>
<organism evidence="2">
    <name type="scientific">Homo sapiens</name>
    <name type="common">Human</name>
    <dbReference type="NCBI Taxonomy" id="9606"/>
    <lineage>
        <taxon>Eukaryota</taxon>
        <taxon>Metazoa</taxon>
        <taxon>Chordata</taxon>
        <taxon>Craniata</taxon>
        <taxon>Vertebrata</taxon>
        <taxon>Euteleostomi</taxon>
        <taxon>Mammalia</taxon>
        <taxon>Eutheria</taxon>
        <taxon>Euarchontoglires</taxon>
        <taxon>Primates</taxon>
        <taxon>Haplorrhini</taxon>
        <taxon>Catarrhini</taxon>
        <taxon>Hominidae</taxon>
        <taxon>Homo</taxon>
    </lineage>
</organism>
<dbReference type="OrthoDB" id="3245100at2759"/>
<dbReference type="AlphaFoldDB" id="B8QGS8"/>
<dbReference type="ChiTaRS" id="PKP2">
    <property type="organism name" value="human"/>
</dbReference>
<accession>B8QGS8</accession>
<proteinExistence type="evidence at transcript level"/>
<feature type="compositionally biased region" description="Polar residues" evidence="1">
    <location>
        <begin position="50"/>
        <end position="60"/>
    </location>
</feature>
<protein>
    <submittedName>
        <fullName evidence="2">Truncated plakophilin-2</fullName>
    </submittedName>
</protein>
<evidence type="ECO:0000313" key="2">
    <source>
        <dbReference type="EMBL" id="ACD13294.1"/>
    </source>
</evidence>
<evidence type="ECO:0000256" key="1">
    <source>
        <dbReference type="SAM" id="MobiDB-lite"/>
    </source>
</evidence>
<sequence length="83" mass="8775">MAAPGAPAEYGYIRTVLGQQILGQLDSSSLALPSEAKLKLAGSSGRGGQTVKSLRIQEQVQDPRPEGPQLRGQRKSSPNQQCS</sequence>
<dbReference type="EMBL" id="EU520485">
    <property type="protein sequence ID" value="ACD13294.1"/>
    <property type="molecule type" value="mRNA"/>
</dbReference>
<name>B8QGS8_HUMAN</name>
<dbReference type="PeptideAtlas" id="B8QGS8"/>
<gene>
    <name evidence="2" type="primary">PKP2</name>
</gene>
<feature type="region of interest" description="Disordered" evidence="1">
    <location>
        <begin position="39"/>
        <end position="83"/>
    </location>
</feature>